<evidence type="ECO:0000256" key="1">
    <source>
        <dbReference type="ARBA" id="ARBA00006068"/>
    </source>
</evidence>
<dbReference type="EMBL" id="PXZH01000001">
    <property type="protein sequence ID" value="RST89899.1"/>
    <property type="molecule type" value="Genomic_DNA"/>
</dbReference>
<dbReference type="Pfam" id="PF03816">
    <property type="entry name" value="LytR_cpsA_psr"/>
    <property type="match status" value="1"/>
</dbReference>
<evidence type="ECO:0000259" key="2">
    <source>
        <dbReference type="Pfam" id="PF03816"/>
    </source>
</evidence>
<dbReference type="InterPro" id="IPR004474">
    <property type="entry name" value="LytR_CpsA_psr"/>
</dbReference>
<dbReference type="PANTHER" id="PTHR33392:SF6">
    <property type="entry name" value="POLYISOPRENYL-TEICHOIC ACID--PEPTIDOGLYCAN TEICHOIC ACID TRANSFERASE TAGU"/>
    <property type="match status" value="1"/>
</dbReference>
<accession>A0A3S0AY81</accession>
<dbReference type="RefSeq" id="WP_125942512.1">
    <property type="nucleotide sequence ID" value="NZ_PXZH01000001.1"/>
</dbReference>
<organism evidence="3 4">
    <name type="scientific">Vagococcus humatus</name>
    <dbReference type="NCBI Taxonomy" id="1889241"/>
    <lineage>
        <taxon>Bacteria</taxon>
        <taxon>Bacillati</taxon>
        <taxon>Bacillota</taxon>
        <taxon>Bacilli</taxon>
        <taxon>Lactobacillales</taxon>
        <taxon>Enterococcaceae</taxon>
        <taxon>Vagococcus</taxon>
    </lineage>
</organism>
<gene>
    <name evidence="3" type="ORF">C7P63_02140</name>
</gene>
<dbReference type="Gene3D" id="3.40.630.190">
    <property type="entry name" value="LCP protein"/>
    <property type="match status" value="1"/>
</dbReference>
<dbReference type="NCBIfam" id="TIGR00350">
    <property type="entry name" value="lytR_cpsA_psr"/>
    <property type="match status" value="1"/>
</dbReference>
<dbReference type="PANTHER" id="PTHR33392">
    <property type="entry name" value="POLYISOPRENYL-TEICHOIC ACID--PEPTIDOGLYCAN TEICHOIC ACID TRANSFERASE TAGU"/>
    <property type="match status" value="1"/>
</dbReference>
<reference evidence="3 4" key="1">
    <citation type="submission" date="2018-03" db="EMBL/GenBank/DDBJ databases">
        <authorList>
            <person name="Gulvik C.A."/>
        </authorList>
    </citation>
    <scope>NUCLEOTIDE SEQUENCE [LARGE SCALE GENOMIC DNA]</scope>
    <source>
        <strain evidence="3 4">JCM 31581</strain>
    </source>
</reference>
<proteinExistence type="inferred from homology"/>
<protein>
    <submittedName>
        <fullName evidence="3">LytR family transcriptional regulator</fullName>
    </submittedName>
</protein>
<dbReference type="InterPro" id="IPR050922">
    <property type="entry name" value="LytR/CpsA/Psr_CW_biosynth"/>
</dbReference>
<evidence type="ECO:0000313" key="4">
    <source>
        <dbReference type="Proteomes" id="UP000277864"/>
    </source>
</evidence>
<evidence type="ECO:0000313" key="3">
    <source>
        <dbReference type="EMBL" id="RST89899.1"/>
    </source>
</evidence>
<comment type="caution">
    <text evidence="3">The sequence shown here is derived from an EMBL/GenBank/DDBJ whole genome shotgun (WGS) entry which is preliminary data.</text>
</comment>
<name>A0A3S0AY81_9ENTE</name>
<comment type="similarity">
    <text evidence="1">Belongs to the LytR/CpsA/Psr (LCP) family.</text>
</comment>
<feature type="domain" description="Cell envelope-related transcriptional attenuator" evidence="2">
    <location>
        <begin position="81"/>
        <end position="221"/>
    </location>
</feature>
<dbReference type="AlphaFoldDB" id="A0A3S0AY81"/>
<sequence>MLKKLFKGLLVLLLLVIVAVGAYAGKAYFDIKKTASNMHQPLTDKGDKSRPDPLDAKQLEPFSILLMGIDTGDDGRVDQGRSDTMLVAVVNPQIPQTTLVSLPRDTYTKVNGQLDKLNHAYAYGGASLAVQTVEQLLAIPIDHYASVDMKGLKQMVDSVGGVTVNNQFEFTQDGHTFPSGSLNLNGEEALSYSRMRYEDPNGDYGRQGRQRQVITGIMKSAMNLNTVLNYPEILKVMAKHMQTDLDWQDMMEIQKNYTESFKQVKEDNLQGEGIMVNDISYQQIPEQELTRVQQLLQQQLKK</sequence>
<dbReference type="OrthoDB" id="27330at2"/>
<dbReference type="Proteomes" id="UP000277864">
    <property type="component" value="Unassembled WGS sequence"/>
</dbReference>
<keyword evidence="4" id="KW-1185">Reference proteome</keyword>